<evidence type="ECO:0000259" key="9">
    <source>
        <dbReference type="PROSITE" id="PS50893"/>
    </source>
</evidence>
<proteinExistence type="predicted"/>
<dbReference type="GO" id="GO:0005524">
    <property type="term" value="F:ATP binding"/>
    <property type="evidence" value="ECO:0007669"/>
    <property type="project" value="UniProtKB-KW"/>
</dbReference>
<dbReference type="GO" id="GO:0005886">
    <property type="term" value="C:plasma membrane"/>
    <property type="evidence" value="ECO:0007669"/>
    <property type="project" value="UniProtKB-SubCell"/>
</dbReference>
<name>A0A506UEA2_9HYPH</name>
<evidence type="ECO:0000313" key="12">
    <source>
        <dbReference type="Proteomes" id="UP000318801"/>
    </source>
</evidence>
<evidence type="ECO:0000313" key="11">
    <source>
        <dbReference type="EMBL" id="TPW32300.1"/>
    </source>
</evidence>
<evidence type="ECO:0000256" key="5">
    <source>
        <dbReference type="ARBA" id="ARBA00022989"/>
    </source>
</evidence>
<comment type="caution">
    <text evidence="11">The sequence shown here is derived from an EMBL/GenBank/DDBJ whole genome shotgun (WGS) entry which is preliminary data.</text>
</comment>
<dbReference type="RefSeq" id="WP_141147811.1">
    <property type="nucleotide sequence ID" value="NZ_VHLG01000002.1"/>
</dbReference>
<feature type="transmembrane region" description="Helical" evidence="8">
    <location>
        <begin position="84"/>
        <end position="101"/>
    </location>
</feature>
<evidence type="ECO:0000259" key="10">
    <source>
        <dbReference type="PROSITE" id="PS50929"/>
    </source>
</evidence>
<dbReference type="SUPFAM" id="SSF90123">
    <property type="entry name" value="ABC transporter transmembrane region"/>
    <property type="match status" value="1"/>
</dbReference>
<evidence type="ECO:0000256" key="1">
    <source>
        <dbReference type="ARBA" id="ARBA00004651"/>
    </source>
</evidence>
<evidence type="ECO:0000256" key="3">
    <source>
        <dbReference type="ARBA" id="ARBA00022741"/>
    </source>
</evidence>
<feature type="transmembrane region" description="Helical" evidence="8">
    <location>
        <begin position="169"/>
        <end position="187"/>
    </location>
</feature>
<keyword evidence="5 8" id="KW-1133">Transmembrane helix</keyword>
<dbReference type="AlphaFoldDB" id="A0A506UEA2"/>
<dbReference type="PROSITE" id="PS50893">
    <property type="entry name" value="ABC_TRANSPORTER_2"/>
    <property type="match status" value="1"/>
</dbReference>
<keyword evidence="4" id="KW-0067">ATP-binding</keyword>
<dbReference type="GO" id="GO:0016887">
    <property type="term" value="F:ATP hydrolysis activity"/>
    <property type="evidence" value="ECO:0007669"/>
    <property type="project" value="InterPro"/>
</dbReference>
<feature type="transmembrane region" description="Helical" evidence="8">
    <location>
        <begin position="193"/>
        <end position="210"/>
    </location>
</feature>
<dbReference type="CDD" id="cd03228">
    <property type="entry name" value="ABCC_MRP_Like"/>
    <property type="match status" value="1"/>
</dbReference>
<reference evidence="11 12" key="1">
    <citation type="submission" date="2019-06" db="EMBL/GenBank/DDBJ databases">
        <authorList>
            <person name="Li M."/>
        </authorList>
    </citation>
    <scope>NUCLEOTIDE SEQUENCE [LARGE SCALE GENOMIC DNA]</scope>
    <source>
        <strain evidence="11 12">BGMRC2036</strain>
    </source>
</reference>
<evidence type="ECO:0000256" key="2">
    <source>
        <dbReference type="ARBA" id="ARBA00022692"/>
    </source>
</evidence>
<keyword evidence="12" id="KW-1185">Reference proteome</keyword>
<dbReference type="SMART" id="SM00382">
    <property type="entry name" value="AAA"/>
    <property type="match status" value="1"/>
</dbReference>
<accession>A0A506UEA2</accession>
<feature type="domain" description="ABC transporter" evidence="9">
    <location>
        <begin position="379"/>
        <end position="592"/>
    </location>
</feature>
<organism evidence="11 12">
    <name type="scientific">Martelella alba</name>
    <dbReference type="NCBI Taxonomy" id="2590451"/>
    <lineage>
        <taxon>Bacteria</taxon>
        <taxon>Pseudomonadati</taxon>
        <taxon>Pseudomonadota</taxon>
        <taxon>Alphaproteobacteria</taxon>
        <taxon>Hyphomicrobiales</taxon>
        <taxon>Aurantimonadaceae</taxon>
        <taxon>Martelella</taxon>
    </lineage>
</organism>
<sequence length="592" mass="62562">MDQRVSPDSGAVTLDLPAGLAKAADEKPRRSRRQREKAPSTPTSRRLSAAAWLQTLAELMWVPQAACLANGIGMIARGQPVADVAPMAAIVLMLGLVKALLERQGARLAYRAARTILSEKRDAAIAAIAARSPLDTARAPSGEAASILAEQAEHIVPYLARFQTARKKASIVPLVILAVIFPFSWIAGLVLLLAAPLIPVFMALIGYSAQSASEKHLADMGTLNAFLLDRLRGLATIRAFDAVDMVSNRLRVRAESLRIRTMAVLKVAFLTSAVLELFSALGVAMAAAYIGFHLLGEIGFGAWGDRLTLAEGLFILLLAPAFFDPLRMLSAVWHDRASGVAALEALDRLAESGLKIVDDAAADEPAAVPRPAQPAHLLVRHLGFTHAGASNPVFEDFSLSVAEGEHVAILGPSGSGKSTLLSLIAGLAEPARGCVVIDDQTLNADTAGALRRRIAWIGQTPHLFAGSIAANIRLGRHEIGVDAIRQALTLARLDTTAEAHGHALIGENGAGLSGGEGLRLTLARAAANHHTGLVLADEPTAHLDRATAAEITEALLTFAVGRTMVIATHDPVLADRMDRVIILDGMNMRGRP</sequence>
<dbReference type="GO" id="GO:0140359">
    <property type="term" value="F:ABC-type transporter activity"/>
    <property type="evidence" value="ECO:0007669"/>
    <property type="project" value="InterPro"/>
</dbReference>
<evidence type="ECO:0000256" key="4">
    <source>
        <dbReference type="ARBA" id="ARBA00022840"/>
    </source>
</evidence>
<dbReference type="EMBL" id="VHLG01000002">
    <property type="protein sequence ID" value="TPW32300.1"/>
    <property type="molecule type" value="Genomic_DNA"/>
</dbReference>
<gene>
    <name evidence="11" type="primary">cydD</name>
    <name evidence="11" type="ORF">FJU08_04635</name>
</gene>
<feature type="region of interest" description="Disordered" evidence="7">
    <location>
        <begin position="1"/>
        <end position="46"/>
    </location>
</feature>
<dbReference type="SUPFAM" id="SSF52540">
    <property type="entry name" value="P-loop containing nucleoside triphosphate hydrolases"/>
    <property type="match status" value="1"/>
</dbReference>
<dbReference type="OrthoDB" id="9806127at2"/>
<keyword evidence="6 8" id="KW-0472">Membrane</keyword>
<keyword evidence="3" id="KW-0547">Nucleotide-binding</keyword>
<dbReference type="InterPro" id="IPR003593">
    <property type="entry name" value="AAA+_ATPase"/>
</dbReference>
<dbReference type="PANTHER" id="PTHR24221">
    <property type="entry name" value="ATP-BINDING CASSETTE SUB-FAMILY B"/>
    <property type="match status" value="1"/>
</dbReference>
<evidence type="ECO:0000256" key="7">
    <source>
        <dbReference type="SAM" id="MobiDB-lite"/>
    </source>
</evidence>
<evidence type="ECO:0000256" key="8">
    <source>
        <dbReference type="SAM" id="Phobius"/>
    </source>
</evidence>
<dbReference type="Gene3D" id="1.20.1560.10">
    <property type="entry name" value="ABC transporter type 1, transmembrane domain"/>
    <property type="match status" value="1"/>
</dbReference>
<feature type="transmembrane region" description="Helical" evidence="8">
    <location>
        <begin position="267"/>
        <end position="295"/>
    </location>
</feature>
<keyword evidence="2 8" id="KW-0812">Transmembrane</keyword>
<dbReference type="NCBIfam" id="TIGR02857">
    <property type="entry name" value="CydD"/>
    <property type="match status" value="1"/>
</dbReference>
<feature type="domain" description="ABC transmembrane type-1" evidence="10">
    <location>
        <begin position="53"/>
        <end position="338"/>
    </location>
</feature>
<dbReference type="Pfam" id="PF00664">
    <property type="entry name" value="ABC_membrane"/>
    <property type="match status" value="1"/>
</dbReference>
<dbReference type="GO" id="GO:0034040">
    <property type="term" value="F:ATPase-coupled lipid transmembrane transporter activity"/>
    <property type="evidence" value="ECO:0007669"/>
    <property type="project" value="TreeGrafter"/>
</dbReference>
<dbReference type="GO" id="GO:0042883">
    <property type="term" value="P:cysteine transport"/>
    <property type="evidence" value="ECO:0007669"/>
    <property type="project" value="InterPro"/>
</dbReference>
<dbReference type="Pfam" id="PF00005">
    <property type="entry name" value="ABC_tran"/>
    <property type="match status" value="1"/>
</dbReference>
<protein>
    <submittedName>
        <fullName evidence="11">Thiol reductant ABC exporter subunit CydD</fullName>
    </submittedName>
</protein>
<dbReference type="InterPro" id="IPR003439">
    <property type="entry name" value="ABC_transporter-like_ATP-bd"/>
</dbReference>
<dbReference type="InterPro" id="IPR014216">
    <property type="entry name" value="ABC_transptr_CydD"/>
</dbReference>
<evidence type="ECO:0000256" key="6">
    <source>
        <dbReference type="ARBA" id="ARBA00023136"/>
    </source>
</evidence>
<comment type="subcellular location">
    <subcellularLocation>
        <location evidence="1">Cell membrane</location>
        <topology evidence="1">Multi-pass membrane protein</topology>
    </subcellularLocation>
</comment>
<dbReference type="InterPro" id="IPR011527">
    <property type="entry name" value="ABC1_TM_dom"/>
</dbReference>
<dbReference type="InterPro" id="IPR039421">
    <property type="entry name" value="Type_1_exporter"/>
</dbReference>
<dbReference type="InterPro" id="IPR036640">
    <property type="entry name" value="ABC1_TM_sf"/>
</dbReference>
<dbReference type="Proteomes" id="UP000318801">
    <property type="component" value="Unassembled WGS sequence"/>
</dbReference>
<dbReference type="Gene3D" id="3.40.50.300">
    <property type="entry name" value="P-loop containing nucleotide triphosphate hydrolases"/>
    <property type="match status" value="1"/>
</dbReference>
<dbReference type="CDD" id="cd18584">
    <property type="entry name" value="ABC_6TM_AarD_CydD"/>
    <property type="match status" value="1"/>
</dbReference>
<dbReference type="InterPro" id="IPR027417">
    <property type="entry name" value="P-loop_NTPase"/>
</dbReference>
<dbReference type="PANTHER" id="PTHR24221:SF261">
    <property type="entry name" value="GLUTATHIONE_L-CYSTEINE TRANSPORT SYSTEM ATP-BINDING_PERMEASE PROTEIN CYDD"/>
    <property type="match status" value="1"/>
</dbReference>
<dbReference type="PROSITE" id="PS50929">
    <property type="entry name" value="ABC_TM1F"/>
    <property type="match status" value="1"/>
</dbReference>